<proteinExistence type="predicted"/>
<accession>A0AB38RQ03</accession>
<name>A0AB38RQ03_RHOSG</name>
<sequence length="191" mass="21571">MTNSSHTMLWWLCPAGHEWLETPFQRTSHMGWKNGDRYACLYCVAPGCVVNSCGHRKFRGSKNAFFRVLAHPCDKCEITEHARLILDAQADAGPAAVKVLEDSPLYALFCSRGSEVVEWWEQAFPLFEAYFVRELYDPETLEADTLGDATTGPETCEAVLRELDLVDTALKATDAAYRRVLDEASRLYLKD</sequence>
<dbReference type="Proteomes" id="UP000831484">
    <property type="component" value="Plasmid pdjl-6-5"/>
</dbReference>
<dbReference type="EMBL" id="CP096568">
    <property type="protein sequence ID" value="UPU46981.1"/>
    <property type="molecule type" value="Genomic_DNA"/>
</dbReference>
<evidence type="ECO:0000313" key="1">
    <source>
        <dbReference type="EMBL" id="UPU46981.1"/>
    </source>
</evidence>
<reference evidence="2" key="1">
    <citation type="journal article" date="2022" name="Environ. Microbiol.">
        <title>Functional analysis, diversity, and distribution of carbendazim hydrolases MheI and CbmA, responsible for the initial step in carbendazim degradation.</title>
        <authorList>
            <person name="Zhang M."/>
            <person name="Bai X."/>
            <person name="Li Q."/>
            <person name="Zhang L."/>
            <person name="Zhu Q."/>
            <person name="Gao S."/>
            <person name="Ke Z."/>
            <person name="Jiang M."/>
            <person name="Hu J."/>
            <person name="Qiu J."/>
            <person name="Hong Q."/>
        </authorList>
    </citation>
    <scope>NUCLEOTIDE SEQUENCE [LARGE SCALE GENOMIC DNA]</scope>
    <source>
        <strain evidence="2">djl-6</strain>
    </source>
</reference>
<keyword evidence="2" id="KW-1185">Reference proteome</keyword>
<protein>
    <submittedName>
        <fullName evidence="1">Zinc-ribbon domain-containing protein</fullName>
    </submittedName>
</protein>
<geneLocation type="plasmid" evidence="1 2">
    <name>pdjl-6-5</name>
</geneLocation>
<dbReference type="AlphaFoldDB" id="A0AB38RQ03"/>
<gene>
    <name evidence="1" type="ORF">M0639_34745</name>
</gene>
<organism evidence="1 2">
    <name type="scientific">Rhodococcus qingshengii JCM 15477</name>
    <dbReference type="NCBI Taxonomy" id="1303681"/>
    <lineage>
        <taxon>Bacteria</taxon>
        <taxon>Bacillati</taxon>
        <taxon>Actinomycetota</taxon>
        <taxon>Actinomycetes</taxon>
        <taxon>Mycobacteriales</taxon>
        <taxon>Nocardiaceae</taxon>
        <taxon>Rhodococcus</taxon>
        <taxon>Rhodococcus erythropolis group</taxon>
    </lineage>
</organism>
<evidence type="ECO:0000313" key="2">
    <source>
        <dbReference type="Proteomes" id="UP000831484"/>
    </source>
</evidence>
<keyword evidence="1" id="KW-0614">Plasmid</keyword>